<evidence type="ECO:0000256" key="9">
    <source>
        <dbReference type="RuleBase" id="RU004326"/>
    </source>
</evidence>
<comment type="catalytic activity">
    <reaction evidence="10">
        <text>alpha-D-glucosamine 1-phosphate = D-glucosamine 6-phosphate</text>
        <dbReference type="Rhea" id="RHEA:23424"/>
        <dbReference type="ChEBI" id="CHEBI:58516"/>
        <dbReference type="ChEBI" id="CHEBI:58725"/>
        <dbReference type="EC" id="5.4.2.10"/>
    </reaction>
</comment>
<dbReference type="Pfam" id="PF02879">
    <property type="entry name" value="PGM_PMM_II"/>
    <property type="match status" value="1"/>
</dbReference>
<dbReference type="GO" id="GO:0008966">
    <property type="term" value="F:phosphoglucosamine mutase activity"/>
    <property type="evidence" value="ECO:0007669"/>
    <property type="project" value="UniProtKB-EC"/>
</dbReference>
<dbReference type="InterPro" id="IPR006352">
    <property type="entry name" value="GlmM_bact"/>
</dbReference>
<comment type="function">
    <text evidence="10">Catalyzes the conversion of glucosamine-6-phosphate to glucosamine-1-phosphate.</text>
</comment>
<dbReference type="GO" id="GO:0006048">
    <property type="term" value="P:UDP-N-acetylglucosamine biosynthetic process"/>
    <property type="evidence" value="ECO:0007669"/>
    <property type="project" value="TreeGrafter"/>
</dbReference>
<evidence type="ECO:0000313" key="14">
    <source>
        <dbReference type="EMBL" id="HEB74584.1"/>
    </source>
</evidence>
<keyword evidence="5 9" id="KW-0460">Magnesium</keyword>
<feature type="domain" description="Alpha-D-phosphohexomutase alpha/beta/alpha" evidence="13">
    <location>
        <begin position="262"/>
        <end position="366"/>
    </location>
</feature>
<dbReference type="Pfam" id="PF02878">
    <property type="entry name" value="PGM_PMM_I"/>
    <property type="match status" value="1"/>
</dbReference>
<dbReference type="GO" id="GO:0005829">
    <property type="term" value="C:cytosol"/>
    <property type="evidence" value="ECO:0007669"/>
    <property type="project" value="TreeGrafter"/>
</dbReference>
<dbReference type="InterPro" id="IPR005845">
    <property type="entry name" value="A-D-PHexomutase_a/b/a-II"/>
</dbReference>
<dbReference type="InterPro" id="IPR005841">
    <property type="entry name" value="Alpha-D-phosphohexomutase_SF"/>
</dbReference>
<dbReference type="InterPro" id="IPR016055">
    <property type="entry name" value="A-D-PHexomutase_a/b/a-I/II/III"/>
</dbReference>
<sequence length="366" mass="39464">MAKLFGTDGIRGKANVWPMSTEVVMQVGRALAYVIKKHSHRHKVIIGKDTRLSGYMIETALSAGICSMGVDVFLIGPLPTPGIAFLTTNMRADAGVVISASHNPYDDNGIKFFARNGFKLPDEMEIEIEKLVLAKNNYIDTIRPTATEIGKAFRIEDAIGRYIVFLKNTLPKGMLFDGLKMVLDCAHGAGYKVAPMVFSELGAKLTLMGVAPDGTNINKECGALYPEGVAKKVKETGADLGLALDGDGDRVILVDEKGNIVDGDKILAICGNYLKKQGKLKHDTIVGTVMSNFGLELFLKQHGIRLIRTPVGDRYVTEALCASGSTIGGEPSGHVIFLHHHTTGDGILTALQVIAIMLMEDKPLSQ</sequence>
<evidence type="ECO:0000259" key="13">
    <source>
        <dbReference type="Pfam" id="PF02880"/>
    </source>
</evidence>
<evidence type="ECO:0000256" key="2">
    <source>
        <dbReference type="ARBA" id="ARBA00010231"/>
    </source>
</evidence>
<evidence type="ECO:0000259" key="12">
    <source>
        <dbReference type="Pfam" id="PF02879"/>
    </source>
</evidence>
<keyword evidence="6 10" id="KW-0413">Isomerase</keyword>
<evidence type="ECO:0000256" key="8">
    <source>
        <dbReference type="ARBA" id="ARBA00068193"/>
    </source>
</evidence>
<dbReference type="PROSITE" id="PS00710">
    <property type="entry name" value="PGM_PMM"/>
    <property type="match status" value="1"/>
</dbReference>
<dbReference type="Pfam" id="PF02880">
    <property type="entry name" value="PGM_PMM_III"/>
    <property type="match status" value="1"/>
</dbReference>
<comment type="similarity">
    <text evidence="2 9">Belongs to the phosphohexose mutase family.</text>
</comment>
<dbReference type="SUPFAM" id="SSF53738">
    <property type="entry name" value="Phosphoglucomutase, first 3 domains"/>
    <property type="match status" value="3"/>
</dbReference>
<dbReference type="PANTHER" id="PTHR42946:SF1">
    <property type="entry name" value="PHOSPHOGLUCOMUTASE (ALPHA-D-GLUCOSE-1,6-BISPHOSPHATE-DEPENDENT)"/>
    <property type="match status" value="1"/>
</dbReference>
<proteinExistence type="inferred from homology"/>
<dbReference type="NCBIfam" id="NF008139">
    <property type="entry name" value="PRK10887.1"/>
    <property type="match status" value="1"/>
</dbReference>
<dbReference type="GO" id="GO:0004615">
    <property type="term" value="F:phosphomannomutase activity"/>
    <property type="evidence" value="ECO:0007669"/>
    <property type="project" value="TreeGrafter"/>
</dbReference>
<feature type="domain" description="Alpha-D-phosphohexomutase alpha/beta/alpha" evidence="11">
    <location>
        <begin position="3"/>
        <end position="136"/>
    </location>
</feature>
<evidence type="ECO:0000256" key="5">
    <source>
        <dbReference type="ARBA" id="ARBA00022842"/>
    </source>
</evidence>
<dbReference type="InterPro" id="IPR005846">
    <property type="entry name" value="A-D-PHexomutase_a/b/a-III"/>
</dbReference>
<dbReference type="GO" id="GO:0000287">
    <property type="term" value="F:magnesium ion binding"/>
    <property type="evidence" value="ECO:0007669"/>
    <property type="project" value="InterPro"/>
</dbReference>
<dbReference type="InterPro" id="IPR016066">
    <property type="entry name" value="A-D-PHexomutase_CS"/>
</dbReference>
<dbReference type="EMBL" id="DRKW01000301">
    <property type="protein sequence ID" value="HEB74584.1"/>
    <property type="molecule type" value="Genomic_DNA"/>
</dbReference>
<dbReference type="EC" id="5.4.2.10" evidence="7 10"/>
<feature type="non-terminal residue" evidence="14">
    <location>
        <position position="366"/>
    </location>
</feature>
<evidence type="ECO:0000256" key="1">
    <source>
        <dbReference type="ARBA" id="ARBA00001946"/>
    </source>
</evidence>
<dbReference type="GO" id="GO:0009252">
    <property type="term" value="P:peptidoglycan biosynthetic process"/>
    <property type="evidence" value="ECO:0007669"/>
    <property type="project" value="TreeGrafter"/>
</dbReference>
<organism evidence="14">
    <name type="scientific">Desulfofervidus auxilii</name>
    <dbReference type="NCBI Taxonomy" id="1621989"/>
    <lineage>
        <taxon>Bacteria</taxon>
        <taxon>Pseudomonadati</taxon>
        <taxon>Thermodesulfobacteriota</taxon>
        <taxon>Candidatus Desulfofervidia</taxon>
        <taxon>Candidatus Desulfofervidales</taxon>
        <taxon>Candidatus Desulfofervidaceae</taxon>
        <taxon>Candidatus Desulfofervidus</taxon>
    </lineage>
</organism>
<reference evidence="14" key="1">
    <citation type="journal article" date="2020" name="mSystems">
        <title>Genome- and Community-Level Interaction Insights into Carbon Utilization and Element Cycling Functions of Hydrothermarchaeota in Hydrothermal Sediment.</title>
        <authorList>
            <person name="Zhou Z."/>
            <person name="Liu Y."/>
            <person name="Xu W."/>
            <person name="Pan J."/>
            <person name="Luo Z.H."/>
            <person name="Li M."/>
        </authorList>
    </citation>
    <scope>NUCLEOTIDE SEQUENCE [LARGE SCALE GENOMIC DNA]</scope>
    <source>
        <strain evidence="14">HyVt-45</strain>
    </source>
</reference>
<gene>
    <name evidence="14" type="ORF">ENJ03_05120</name>
</gene>
<evidence type="ECO:0000256" key="4">
    <source>
        <dbReference type="ARBA" id="ARBA00022723"/>
    </source>
</evidence>
<evidence type="ECO:0000256" key="3">
    <source>
        <dbReference type="ARBA" id="ARBA00022553"/>
    </source>
</evidence>
<name>A0A7V1N2W7_DESA2</name>
<dbReference type="PRINTS" id="PR00509">
    <property type="entry name" value="PGMPMM"/>
</dbReference>
<feature type="domain" description="Alpha-D-phosphohexomutase alpha/beta/alpha" evidence="12">
    <location>
        <begin position="162"/>
        <end position="258"/>
    </location>
</feature>
<evidence type="ECO:0000259" key="11">
    <source>
        <dbReference type="Pfam" id="PF02878"/>
    </source>
</evidence>
<protein>
    <recommendedName>
        <fullName evidence="8 10">Phosphoglucosamine mutase</fullName>
        <ecNumber evidence="7 10">5.4.2.10</ecNumber>
    </recommendedName>
</protein>
<dbReference type="FunFam" id="3.40.120.10:FF:000001">
    <property type="entry name" value="Phosphoglucosamine mutase"/>
    <property type="match status" value="1"/>
</dbReference>
<dbReference type="AlphaFoldDB" id="A0A7V1N2W7"/>
<dbReference type="Proteomes" id="UP000886268">
    <property type="component" value="Unassembled WGS sequence"/>
</dbReference>
<evidence type="ECO:0000256" key="6">
    <source>
        <dbReference type="ARBA" id="ARBA00023235"/>
    </source>
</evidence>
<dbReference type="GO" id="GO:0005975">
    <property type="term" value="P:carbohydrate metabolic process"/>
    <property type="evidence" value="ECO:0007669"/>
    <property type="project" value="InterPro"/>
</dbReference>
<evidence type="ECO:0000256" key="7">
    <source>
        <dbReference type="ARBA" id="ARBA00066330"/>
    </source>
</evidence>
<dbReference type="InterPro" id="IPR005844">
    <property type="entry name" value="A-D-PHexomutase_a/b/a-I"/>
</dbReference>
<keyword evidence="4 9" id="KW-0479">Metal-binding</keyword>
<accession>A0A7V1N2W7</accession>
<dbReference type="NCBIfam" id="TIGR01455">
    <property type="entry name" value="glmM"/>
    <property type="match status" value="1"/>
</dbReference>
<dbReference type="PANTHER" id="PTHR42946">
    <property type="entry name" value="PHOSPHOHEXOSE MUTASE"/>
    <property type="match status" value="1"/>
</dbReference>
<dbReference type="FunFam" id="3.40.120.10:FF:000002">
    <property type="entry name" value="Phosphoglucosamine mutase"/>
    <property type="match status" value="1"/>
</dbReference>
<keyword evidence="3" id="KW-0597">Phosphoprotein</keyword>
<dbReference type="Gene3D" id="3.40.120.10">
    <property type="entry name" value="Alpha-D-Glucose-1,6-Bisphosphate, subunit A, domain 3"/>
    <property type="match status" value="3"/>
</dbReference>
<dbReference type="InterPro" id="IPR050060">
    <property type="entry name" value="Phosphoglucosamine_mutase"/>
</dbReference>
<comment type="cofactor">
    <cofactor evidence="1">
        <name>Mg(2+)</name>
        <dbReference type="ChEBI" id="CHEBI:18420"/>
    </cofactor>
</comment>
<evidence type="ECO:0000256" key="10">
    <source>
        <dbReference type="RuleBase" id="RU004327"/>
    </source>
</evidence>
<dbReference type="CDD" id="cd05802">
    <property type="entry name" value="GlmM"/>
    <property type="match status" value="1"/>
</dbReference>
<comment type="caution">
    <text evidence="14">The sequence shown here is derived from an EMBL/GenBank/DDBJ whole genome shotgun (WGS) entry which is preliminary data.</text>
</comment>